<evidence type="ECO:0000313" key="1">
    <source>
        <dbReference type="EMBL" id="MBC5661844.1"/>
    </source>
</evidence>
<keyword evidence="2" id="KW-1185">Reference proteome</keyword>
<dbReference type="EMBL" id="JACOOX010000002">
    <property type="protein sequence ID" value="MBC5661844.1"/>
    <property type="molecule type" value="Genomic_DNA"/>
</dbReference>
<sequence length="205" mass="23135">MKDKKYVITITRQFGSLGRPIAKLMAEQLGIEYYDRDIVDQAAKQLKLPASVVDEEEESAKKIFKNPFSRMVLPLGGGTNSTQDDIFDAQQNIIRFLAEKSSCVIVGRCSDFILSEMDNVMNIFIYAPYPDRVENCVNSMGLEIDEARKMIVAVDEARDSYHMNYAGYKPGDINHCDILINSSLLGVENTAKYLAELVREKFISD</sequence>
<protein>
    <submittedName>
        <fullName evidence="1">Cytidylate kinase-like family protein</fullName>
    </submittedName>
</protein>
<reference evidence="1 2" key="1">
    <citation type="submission" date="2020-08" db="EMBL/GenBank/DDBJ databases">
        <title>Genome public.</title>
        <authorList>
            <person name="Liu C."/>
            <person name="Sun Q."/>
        </authorList>
    </citation>
    <scope>NUCLEOTIDE SEQUENCE [LARGE SCALE GENOMIC DNA]</scope>
    <source>
        <strain evidence="1 2">NSJ-10</strain>
    </source>
</reference>
<comment type="caution">
    <text evidence="1">The sequence shown here is derived from an EMBL/GenBank/DDBJ whole genome shotgun (WGS) entry which is preliminary data.</text>
</comment>
<accession>A0A8I0AEX3</accession>
<proteinExistence type="predicted"/>
<keyword evidence="1" id="KW-0418">Kinase</keyword>
<keyword evidence="1" id="KW-0808">Transferase</keyword>
<evidence type="ECO:0000313" key="2">
    <source>
        <dbReference type="Proteomes" id="UP000615234"/>
    </source>
</evidence>
<dbReference type="Proteomes" id="UP000615234">
    <property type="component" value="Unassembled WGS sequence"/>
</dbReference>
<gene>
    <name evidence="1" type="ORF">H8S09_02870</name>
</gene>
<dbReference type="AlphaFoldDB" id="A0A8I0AEX3"/>
<name>A0A8I0AEX3_9FIRM</name>
<dbReference type="Pfam" id="PF13189">
    <property type="entry name" value="Cytidylate_kin2"/>
    <property type="match status" value="1"/>
</dbReference>
<dbReference type="Gene3D" id="3.40.50.300">
    <property type="entry name" value="P-loop containing nucleotide triphosphate hydrolases"/>
    <property type="match status" value="1"/>
</dbReference>
<dbReference type="InterPro" id="IPR027417">
    <property type="entry name" value="P-loop_NTPase"/>
</dbReference>
<dbReference type="RefSeq" id="WP_021944939.1">
    <property type="nucleotide sequence ID" value="NZ_JACOOX010000002.1"/>
</dbReference>
<dbReference type="GO" id="GO:0016301">
    <property type="term" value="F:kinase activity"/>
    <property type="evidence" value="ECO:0007669"/>
    <property type="project" value="UniProtKB-KW"/>
</dbReference>
<organism evidence="1 2">
    <name type="scientific">Coprococcus hominis</name>
    <name type="common">ex Liu et al. 2022</name>
    <dbReference type="NCBI Taxonomy" id="2763039"/>
    <lineage>
        <taxon>Bacteria</taxon>
        <taxon>Bacillati</taxon>
        <taxon>Bacillota</taxon>
        <taxon>Clostridia</taxon>
        <taxon>Lachnospirales</taxon>
        <taxon>Lachnospiraceae</taxon>
        <taxon>Coprococcus</taxon>
    </lineage>
</organism>